<dbReference type="EMBL" id="BAAAPO010000013">
    <property type="protein sequence ID" value="GAA1784702.1"/>
    <property type="molecule type" value="Genomic_DNA"/>
</dbReference>
<dbReference type="Proteomes" id="UP001499938">
    <property type="component" value="Unassembled WGS sequence"/>
</dbReference>
<protein>
    <submittedName>
        <fullName evidence="2">Uncharacterized protein</fullName>
    </submittedName>
</protein>
<comment type="caution">
    <text evidence="2">The sequence shown here is derived from an EMBL/GenBank/DDBJ whole genome shotgun (WGS) entry which is preliminary data.</text>
</comment>
<feature type="chain" id="PRO_5045631114" evidence="1">
    <location>
        <begin position="25"/>
        <end position="341"/>
    </location>
</feature>
<feature type="signal peptide" evidence="1">
    <location>
        <begin position="1"/>
        <end position="24"/>
    </location>
</feature>
<dbReference type="RefSeq" id="WP_344081503.1">
    <property type="nucleotide sequence ID" value="NZ_BAAAPO010000013.1"/>
</dbReference>
<proteinExistence type="predicted"/>
<evidence type="ECO:0000313" key="2">
    <source>
        <dbReference type="EMBL" id="GAA1784702.1"/>
    </source>
</evidence>
<dbReference type="Gene3D" id="3.20.20.370">
    <property type="entry name" value="Glycoside hydrolase/deacetylase"/>
    <property type="match status" value="1"/>
</dbReference>
<evidence type="ECO:0000256" key="1">
    <source>
        <dbReference type="SAM" id="SignalP"/>
    </source>
</evidence>
<gene>
    <name evidence="2" type="ORF">GCM10009811_07400</name>
</gene>
<accession>A0ABP4XLJ1</accession>
<keyword evidence="1" id="KW-0732">Signal</keyword>
<keyword evidence="3" id="KW-1185">Reference proteome</keyword>
<reference evidence="3" key="1">
    <citation type="journal article" date="2019" name="Int. J. Syst. Evol. Microbiol.">
        <title>The Global Catalogue of Microorganisms (GCM) 10K type strain sequencing project: providing services to taxonomists for standard genome sequencing and annotation.</title>
        <authorList>
            <consortium name="The Broad Institute Genomics Platform"/>
            <consortium name="The Broad Institute Genome Sequencing Center for Infectious Disease"/>
            <person name="Wu L."/>
            <person name="Ma J."/>
        </authorList>
    </citation>
    <scope>NUCLEOTIDE SEQUENCE [LARGE SCALE GENOMIC DNA]</scope>
    <source>
        <strain evidence="3">JCM 15592</strain>
    </source>
</reference>
<evidence type="ECO:0000313" key="3">
    <source>
        <dbReference type="Proteomes" id="UP001499938"/>
    </source>
</evidence>
<sequence>MASRSRVSWLTVVAALASALIAVAFPGAGAQAKQLRDTGAVLTRDAEPGYVSLLLGRANWSVASGTDCQTRYSGALTMEDIAQDLSSRGVTATAQAVVTRTLETTRFCQGYVEMASWQDLRRMQDVYGWSVTSQGMTYADMTQMTSDEQRFQESAATVAIFAAHGFPRAWGSFAFANNKQDPAALALVQKYFGFLRIYGMQPNTRPSATTAPFRMLTWSINGGRCRNPSLPCATMAVTANRQMAERTRLQAAMNPAPGEWSVIQIYRLVQGRQGRIGDKFAWDCEASDWRDRWTSQPEIYCRTSFLEALDGRSRTAIFTDPATMAQLWDRVPEDYLGWPRP</sequence>
<name>A0ABP4XLJ1_9MICO</name>
<organism evidence="2 3">
    <name type="scientific">Nostocoides veronense</name>
    <dbReference type="NCBI Taxonomy" id="330836"/>
    <lineage>
        <taxon>Bacteria</taxon>
        <taxon>Bacillati</taxon>
        <taxon>Actinomycetota</taxon>
        <taxon>Actinomycetes</taxon>
        <taxon>Micrococcales</taxon>
        <taxon>Intrasporangiaceae</taxon>
        <taxon>Nostocoides</taxon>
    </lineage>
</organism>